<feature type="transmembrane region" description="Helical" evidence="1">
    <location>
        <begin position="9"/>
        <end position="29"/>
    </location>
</feature>
<gene>
    <name evidence="3" type="ORF">LV82_01521</name>
</gene>
<protein>
    <submittedName>
        <fullName evidence="3">Uncharacterized protein DUF3592</fullName>
    </submittedName>
</protein>
<keyword evidence="1" id="KW-1133">Transmembrane helix</keyword>
<sequence>MEARGGNSLLAAIAAIVIGIAAIVASLIFHHAEDAFLATAVRTTATVIDKDRIRHPNPSRSDRFRLTYRYTIDGRTVTDTRTWTTTRRTFNALDVGDSIEIVYRVDEDGRGHESRILTGVNRGLPIGPIMVGLVFVLAGMGLGMRIRGAH</sequence>
<reference evidence="3 4" key="1">
    <citation type="submission" date="2018-01" db="EMBL/GenBank/DDBJ databases">
        <title>Genomic Encyclopedia of Archaeal and Bacterial Type Strains, Phase II (KMG-II): from individual species to whole genera.</title>
        <authorList>
            <person name="Goeker M."/>
        </authorList>
    </citation>
    <scope>NUCLEOTIDE SEQUENCE [LARGE SCALE GENOMIC DNA]</scope>
    <source>
        <strain evidence="3 4">DSM 12048</strain>
    </source>
</reference>
<evidence type="ECO:0000313" key="4">
    <source>
        <dbReference type="Proteomes" id="UP000239736"/>
    </source>
</evidence>
<keyword evidence="1" id="KW-0812">Transmembrane</keyword>
<accession>A0A2S5JH97</accession>
<dbReference type="Pfam" id="PF12158">
    <property type="entry name" value="DUF3592"/>
    <property type="match status" value="1"/>
</dbReference>
<organism evidence="3 4">
    <name type="scientific">Albidovulum inexpectatum</name>
    <dbReference type="NCBI Taxonomy" id="196587"/>
    <lineage>
        <taxon>Bacteria</taxon>
        <taxon>Pseudomonadati</taxon>
        <taxon>Pseudomonadota</taxon>
        <taxon>Alphaproteobacteria</taxon>
        <taxon>Rhodobacterales</taxon>
        <taxon>Paracoccaceae</taxon>
        <taxon>Albidovulum</taxon>
    </lineage>
</organism>
<keyword evidence="4" id="KW-1185">Reference proteome</keyword>
<feature type="transmembrane region" description="Helical" evidence="1">
    <location>
        <begin position="124"/>
        <end position="144"/>
    </location>
</feature>
<dbReference type="InterPro" id="IPR021994">
    <property type="entry name" value="DUF3592"/>
</dbReference>
<keyword evidence="1" id="KW-0472">Membrane</keyword>
<feature type="domain" description="DUF3592" evidence="2">
    <location>
        <begin position="43"/>
        <end position="103"/>
    </location>
</feature>
<name>A0A2S5JH97_9RHOB</name>
<evidence type="ECO:0000259" key="2">
    <source>
        <dbReference type="Pfam" id="PF12158"/>
    </source>
</evidence>
<dbReference type="Proteomes" id="UP000239736">
    <property type="component" value="Unassembled WGS sequence"/>
</dbReference>
<evidence type="ECO:0000256" key="1">
    <source>
        <dbReference type="SAM" id="Phobius"/>
    </source>
</evidence>
<comment type="caution">
    <text evidence="3">The sequence shown here is derived from an EMBL/GenBank/DDBJ whole genome shotgun (WGS) entry which is preliminary data.</text>
</comment>
<dbReference type="RefSeq" id="WP_170063380.1">
    <property type="nucleotide sequence ID" value="NZ_PRDS01000004.1"/>
</dbReference>
<proteinExistence type="predicted"/>
<dbReference type="EMBL" id="PRDS01000004">
    <property type="protein sequence ID" value="PPB80789.1"/>
    <property type="molecule type" value="Genomic_DNA"/>
</dbReference>
<evidence type="ECO:0000313" key="3">
    <source>
        <dbReference type="EMBL" id="PPB80789.1"/>
    </source>
</evidence>
<dbReference type="AlphaFoldDB" id="A0A2S5JH97"/>